<dbReference type="InterPro" id="IPR000048">
    <property type="entry name" value="IQ_motif_EF-hand-BS"/>
</dbReference>
<dbReference type="FunFam" id="2.60.40.10:FF:000032">
    <property type="entry name" value="palladin isoform X1"/>
    <property type="match status" value="2"/>
</dbReference>
<feature type="domain" description="Ig-like" evidence="4">
    <location>
        <begin position="68"/>
        <end position="158"/>
    </location>
</feature>
<dbReference type="Gene3D" id="2.60.40.10">
    <property type="entry name" value="Immunoglobulins"/>
    <property type="match status" value="2"/>
</dbReference>
<accession>A0A672YXX9</accession>
<evidence type="ECO:0000313" key="6">
    <source>
        <dbReference type="Proteomes" id="UP000472271"/>
    </source>
</evidence>
<dbReference type="Gene3D" id="1.20.5.190">
    <property type="match status" value="1"/>
</dbReference>
<dbReference type="Proteomes" id="UP000472271">
    <property type="component" value="Chromosome 4"/>
</dbReference>
<evidence type="ECO:0000259" key="4">
    <source>
        <dbReference type="PROSITE" id="PS50835"/>
    </source>
</evidence>
<evidence type="ECO:0000256" key="1">
    <source>
        <dbReference type="ARBA" id="ARBA00023157"/>
    </source>
</evidence>
<feature type="region of interest" description="Disordered" evidence="3">
    <location>
        <begin position="1"/>
        <end position="34"/>
    </location>
</feature>
<evidence type="ECO:0000256" key="3">
    <source>
        <dbReference type="SAM" id="MobiDB-lite"/>
    </source>
</evidence>
<keyword evidence="1" id="KW-1015">Disulfide bond</keyword>
<dbReference type="InterPro" id="IPR007110">
    <property type="entry name" value="Ig-like_dom"/>
</dbReference>
<dbReference type="SMART" id="SM00015">
    <property type="entry name" value="IQ"/>
    <property type="match status" value="1"/>
</dbReference>
<dbReference type="Pfam" id="PF00612">
    <property type="entry name" value="IQ"/>
    <property type="match status" value="1"/>
</dbReference>
<dbReference type="InterPro" id="IPR013098">
    <property type="entry name" value="Ig_I-set"/>
</dbReference>
<organism evidence="5 6">
    <name type="scientific">Sphaeramia orbicularis</name>
    <name type="common">orbiculate cardinalfish</name>
    <dbReference type="NCBI Taxonomy" id="375764"/>
    <lineage>
        <taxon>Eukaryota</taxon>
        <taxon>Metazoa</taxon>
        <taxon>Chordata</taxon>
        <taxon>Craniata</taxon>
        <taxon>Vertebrata</taxon>
        <taxon>Euteleostomi</taxon>
        <taxon>Actinopterygii</taxon>
        <taxon>Neopterygii</taxon>
        <taxon>Teleostei</taxon>
        <taxon>Neoteleostei</taxon>
        <taxon>Acanthomorphata</taxon>
        <taxon>Gobiaria</taxon>
        <taxon>Kurtiformes</taxon>
        <taxon>Apogonoidei</taxon>
        <taxon>Apogonidae</taxon>
        <taxon>Apogoninae</taxon>
        <taxon>Sphaeramia</taxon>
    </lineage>
</organism>
<sequence>MENTQQSRELVEQNPIKEIREEKEVPPKAPMRTKSKSLAIEDEPQMQDAAVKIQAAFKGYKTRKEMRPVFKEVFKNQNVDLHGTLSLTCVVEGKPSTVRWLKGGQPIANDNRCHVKTAETGVCTLVITSMRIKDSGIYTCEAVNKFGVTSYNGNLCLSVDGGPESGDCTTKIGQTIKLTCKVTGSPKPNISWFKDGLPLEDDPRHIITADRTGTCSLILDSLTADDSGQYVCYASNSMGSTGSLAKVVVQGEYCHISELHLVCNTSSYIYYILAS</sequence>
<dbReference type="SMART" id="SM00406">
    <property type="entry name" value="IGv"/>
    <property type="match status" value="2"/>
</dbReference>
<name>A0A672YXX9_9TELE</name>
<reference evidence="5" key="2">
    <citation type="submission" date="2025-08" db="UniProtKB">
        <authorList>
            <consortium name="Ensembl"/>
        </authorList>
    </citation>
    <scope>IDENTIFICATION</scope>
</reference>
<protein>
    <recommendedName>
        <fullName evidence="4">Ig-like domain-containing protein</fullName>
    </recommendedName>
</protein>
<dbReference type="Pfam" id="PF07679">
    <property type="entry name" value="I-set"/>
    <property type="match status" value="2"/>
</dbReference>
<dbReference type="InterPro" id="IPR013783">
    <property type="entry name" value="Ig-like_fold"/>
</dbReference>
<reference evidence="5" key="1">
    <citation type="submission" date="2019-06" db="EMBL/GenBank/DDBJ databases">
        <authorList>
            <consortium name="Wellcome Sanger Institute Data Sharing"/>
        </authorList>
    </citation>
    <scope>NUCLEOTIDE SEQUENCE [LARGE SCALE GENOMIC DNA]</scope>
</reference>
<dbReference type="PROSITE" id="PS50096">
    <property type="entry name" value="IQ"/>
    <property type="match status" value="1"/>
</dbReference>
<dbReference type="SMART" id="SM00408">
    <property type="entry name" value="IGc2"/>
    <property type="match status" value="2"/>
</dbReference>
<dbReference type="InterPro" id="IPR036179">
    <property type="entry name" value="Ig-like_dom_sf"/>
</dbReference>
<evidence type="ECO:0000313" key="5">
    <source>
        <dbReference type="Ensembl" id="ENSSORP00005009395.1"/>
    </source>
</evidence>
<dbReference type="InterPro" id="IPR013106">
    <property type="entry name" value="Ig_V-set"/>
</dbReference>
<dbReference type="SMART" id="SM00409">
    <property type="entry name" value="IG"/>
    <property type="match status" value="2"/>
</dbReference>
<proteinExistence type="predicted"/>
<dbReference type="PROSITE" id="PS50835">
    <property type="entry name" value="IG_LIKE"/>
    <property type="match status" value="2"/>
</dbReference>
<dbReference type="SUPFAM" id="SSF48726">
    <property type="entry name" value="Immunoglobulin"/>
    <property type="match status" value="2"/>
</dbReference>
<keyword evidence="2" id="KW-0393">Immunoglobulin domain</keyword>
<feature type="compositionally biased region" description="Basic and acidic residues" evidence="3">
    <location>
        <begin position="9"/>
        <end position="26"/>
    </location>
</feature>
<dbReference type="CDD" id="cd23767">
    <property type="entry name" value="IQCD"/>
    <property type="match status" value="1"/>
</dbReference>
<dbReference type="InterPro" id="IPR003599">
    <property type="entry name" value="Ig_sub"/>
</dbReference>
<evidence type="ECO:0000256" key="2">
    <source>
        <dbReference type="ARBA" id="ARBA00023319"/>
    </source>
</evidence>
<reference evidence="5" key="3">
    <citation type="submission" date="2025-09" db="UniProtKB">
        <authorList>
            <consortium name="Ensembl"/>
        </authorList>
    </citation>
    <scope>IDENTIFICATION</scope>
</reference>
<dbReference type="InParanoid" id="A0A672YXX9"/>
<feature type="domain" description="Ig-like" evidence="4">
    <location>
        <begin position="163"/>
        <end position="250"/>
    </location>
</feature>
<keyword evidence="6" id="KW-1185">Reference proteome</keyword>
<dbReference type="InterPro" id="IPR003598">
    <property type="entry name" value="Ig_sub2"/>
</dbReference>
<dbReference type="CDD" id="cd20971">
    <property type="entry name" value="IgI_1_Titin-A168_like"/>
    <property type="match status" value="1"/>
</dbReference>
<dbReference type="AlphaFoldDB" id="A0A672YXX9"/>
<dbReference type="Ensembl" id="ENSSORT00005009711.1">
    <property type="protein sequence ID" value="ENSSORP00005009395.1"/>
    <property type="gene ID" value="ENSSORG00005005160.1"/>
</dbReference>
<dbReference type="PANTHER" id="PTHR47633">
    <property type="entry name" value="IMMUNOGLOBULIN"/>
    <property type="match status" value="1"/>
</dbReference>